<gene>
    <name evidence="1" type="ORF">HNAJ_LOCUS13445</name>
</gene>
<reference evidence="3" key="1">
    <citation type="submission" date="2017-02" db="UniProtKB">
        <authorList>
            <consortium name="WormBaseParasite"/>
        </authorList>
    </citation>
    <scope>IDENTIFICATION</scope>
</reference>
<keyword evidence="2" id="KW-1185">Reference proteome</keyword>
<name>A0A0R3U022_RODNA</name>
<proteinExistence type="predicted"/>
<protein>
    <submittedName>
        <fullName evidence="1 3">Uncharacterized protein</fullName>
    </submittedName>
</protein>
<sequence length="90" mass="10231">MGLCTLNSKYQLQIIAEIEDMLSINPLELIYSNEDPATYLHYSGTRITPDLLLASSDISEHELHTSTLNFNQHPHKLCNDITNIMIRCAK</sequence>
<dbReference type="Proteomes" id="UP000278807">
    <property type="component" value="Unassembled WGS sequence"/>
</dbReference>
<accession>A0A0R3U022</accession>
<evidence type="ECO:0000313" key="2">
    <source>
        <dbReference type="Proteomes" id="UP000278807"/>
    </source>
</evidence>
<dbReference type="WBParaSite" id="HNAJ_0001347101-mRNA-1">
    <property type="protein sequence ID" value="HNAJ_0001347101-mRNA-1"/>
    <property type="gene ID" value="HNAJ_0001347101"/>
</dbReference>
<dbReference type="OrthoDB" id="6157305at2759"/>
<reference evidence="1 2" key="2">
    <citation type="submission" date="2018-11" db="EMBL/GenBank/DDBJ databases">
        <authorList>
            <consortium name="Pathogen Informatics"/>
        </authorList>
    </citation>
    <scope>NUCLEOTIDE SEQUENCE [LARGE SCALE GENOMIC DNA]</scope>
</reference>
<dbReference type="AlphaFoldDB" id="A0A0R3U022"/>
<evidence type="ECO:0000313" key="3">
    <source>
        <dbReference type="WBParaSite" id="HNAJ_0001347101-mRNA-1"/>
    </source>
</evidence>
<organism evidence="3">
    <name type="scientific">Rodentolepis nana</name>
    <name type="common">Dwarf tapeworm</name>
    <name type="synonym">Hymenolepis nana</name>
    <dbReference type="NCBI Taxonomy" id="102285"/>
    <lineage>
        <taxon>Eukaryota</taxon>
        <taxon>Metazoa</taxon>
        <taxon>Spiralia</taxon>
        <taxon>Lophotrochozoa</taxon>
        <taxon>Platyhelminthes</taxon>
        <taxon>Cestoda</taxon>
        <taxon>Eucestoda</taxon>
        <taxon>Cyclophyllidea</taxon>
        <taxon>Hymenolepididae</taxon>
        <taxon>Rodentolepis</taxon>
    </lineage>
</organism>
<evidence type="ECO:0000313" key="1">
    <source>
        <dbReference type="EMBL" id="VDO15961.1"/>
    </source>
</evidence>
<dbReference type="EMBL" id="UZAE01015448">
    <property type="protein sequence ID" value="VDO15961.1"/>
    <property type="molecule type" value="Genomic_DNA"/>
</dbReference>